<dbReference type="InterPro" id="IPR010987">
    <property type="entry name" value="Glutathione-S-Trfase_C-like"/>
</dbReference>
<name>A0A0U5L494_9GAMM</name>
<dbReference type="SFLD" id="SFLDG01150">
    <property type="entry name" value="Main.1:_Beta-like"/>
    <property type="match status" value="1"/>
</dbReference>
<feature type="domain" description="GST C-terminal" evidence="2">
    <location>
        <begin position="87"/>
        <end position="211"/>
    </location>
</feature>
<dbReference type="InterPro" id="IPR004046">
    <property type="entry name" value="GST_C"/>
</dbReference>
<dbReference type="CDD" id="cd03188">
    <property type="entry name" value="GST_C_Beta"/>
    <property type="match status" value="1"/>
</dbReference>
<dbReference type="GeneID" id="84613254"/>
<gene>
    <name evidence="3" type="primary">gstB</name>
    <name evidence="3" type="ORF">EM595_1713</name>
</gene>
<keyword evidence="4" id="KW-1185">Reference proteome</keyword>
<evidence type="ECO:0000313" key="3">
    <source>
        <dbReference type="EMBL" id="CUU23947.1"/>
    </source>
</evidence>
<protein>
    <submittedName>
        <fullName evidence="3">Glutathione S-transferase GST-6,0</fullName>
        <ecNumber evidence="3">2.5.1.18</ecNumber>
    </submittedName>
</protein>
<dbReference type="AlphaFoldDB" id="A0A0U5L494"/>
<dbReference type="GO" id="GO:0004364">
    <property type="term" value="F:glutathione transferase activity"/>
    <property type="evidence" value="ECO:0007669"/>
    <property type="project" value="UniProtKB-EC"/>
</dbReference>
<dbReference type="KEGG" id="ege:EM595_1713"/>
<dbReference type="Pfam" id="PF00043">
    <property type="entry name" value="GST_C"/>
    <property type="match status" value="1"/>
</dbReference>
<dbReference type="Pfam" id="PF13409">
    <property type="entry name" value="GST_N_2"/>
    <property type="match status" value="1"/>
</dbReference>
<dbReference type="InterPro" id="IPR036249">
    <property type="entry name" value="Thioredoxin-like_sf"/>
</dbReference>
<dbReference type="SFLD" id="SFLDS00019">
    <property type="entry name" value="Glutathione_Transferase_(cytos"/>
    <property type="match status" value="1"/>
</dbReference>
<dbReference type="InterPro" id="IPR036282">
    <property type="entry name" value="Glutathione-S-Trfase_C_sf"/>
</dbReference>
<evidence type="ECO:0000313" key="4">
    <source>
        <dbReference type="Proteomes" id="UP000059419"/>
    </source>
</evidence>
<dbReference type="Gene3D" id="3.40.30.10">
    <property type="entry name" value="Glutaredoxin"/>
    <property type="match status" value="1"/>
</dbReference>
<organism evidence="3 4">
    <name type="scientific">Duffyella gerundensis</name>
    <dbReference type="NCBI Taxonomy" id="1619313"/>
    <lineage>
        <taxon>Bacteria</taxon>
        <taxon>Pseudomonadati</taxon>
        <taxon>Pseudomonadota</taxon>
        <taxon>Gammaproteobacteria</taxon>
        <taxon>Enterobacterales</taxon>
        <taxon>Erwiniaceae</taxon>
        <taxon>Duffyella</taxon>
    </lineage>
</organism>
<dbReference type="InterPro" id="IPR004045">
    <property type="entry name" value="Glutathione_S-Trfase_N"/>
</dbReference>
<dbReference type="Gene3D" id="1.20.1050.10">
    <property type="match status" value="1"/>
</dbReference>
<feature type="domain" description="GST N-terminal" evidence="1">
    <location>
        <begin position="1"/>
        <end position="81"/>
    </location>
</feature>
<accession>A0A0U5L494</accession>
<dbReference type="SUPFAM" id="SSF52833">
    <property type="entry name" value="Thioredoxin-like"/>
    <property type="match status" value="1"/>
</dbReference>
<dbReference type="PANTHER" id="PTHR44051">
    <property type="entry name" value="GLUTATHIONE S-TRANSFERASE-RELATED"/>
    <property type="match status" value="1"/>
</dbReference>
<dbReference type="SUPFAM" id="SSF47616">
    <property type="entry name" value="GST C-terminal domain-like"/>
    <property type="match status" value="1"/>
</dbReference>
<keyword evidence="3" id="KW-0808">Transferase</keyword>
<reference evidence="4" key="1">
    <citation type="submission" date="2015-11" db="EMBL/GenBank/DDBJ databases">
        <authorList>
            <person name="Blom J."/>
        </authorList>
    </citation>
    <scope>NUCLEOTIDE SEQUENCE [LARGE SCALE GENOMIC DNA]</scope>
</reference>
<dbReference type="CDD" id="cd03057">
    <property type="entry name" value="GST_N_Beta"/>
    <property type="match status" value="1"/>
</dbReference>
<dbReference type="InterPro" id="IPR040079">
    <property type="entry name" value="Glutathione_S-Trfase"/>
</dbReference>
<dbReference type="SFLD" id="SFLDG00358">
    <property type="entry name" value="Main_(cytGST)"/>
    <property type="match status" value="1"/>
</dbReference>
<dbReference type="PANTHER" id="PTHR44051:SF8">
    <property type="entry name" value="GLUTATHIONE S-TRANSFERASE GSTA"/>
    <property type="match status" value="1"/>
</dbReference>
<dbReference type="STRING" id="1619313.EM595_1713"/>
<dbReference type="PROSITE" id="PS50405">
    <property type="entry name" value="GST_CTER"/>
    <property type="match status" value="1"/>
</dbReference>
<dbReference type="PATRIC" id="fig|1619313.3.peg.1780"/>
<proteinExistence type="predicted"/>
<dbReference type="RefSeq" id="WP_067430368.1">
    <property type="nucleotide sequence ID" value="NZ_CP073262.1"/>
</dbReference>
<dbReference type="NCBIfam" id="NF007831">
    <property type="entry name" value="PRK10542.1"/>
    <property type="match status" value="1"/>
</dbReference>
<evidence type="ECO:0000259" key="2">
    <source>
        <dbReference type="PROSITE" id="PS50405"/>
    </source>
</evidence>
<dbReference type="EMBL" id="LN907827">
    <property type="protein sequence ID" value="CUU23947.1"/>
    <property type="molecule type" value="Genomic_DNA"/>
</dbReference>
<dbReference type="OrthoDB" id="8772754at2"/>
<sequence>MKLFYKPGACSVAPHIVMRECDFDFTLVRVDTAAGVTERGEPWLEINPRGQVPALMFDDGTLLTEVAAITQYLADLKPDRQLLAEAGSLTRYQTLEWLSYLSSEIHKRFAPLFRKEAADAYKSLLKLQLNQRFIDISNQLGDKPWLQGSRFTLADCYLYPIWRWATALKIAREETDALQAWAARVEARPTVQAVLQAEGIEPLTGDERRPQ</sequence>
<dbReference type="PROSITE" id="PS50404">
    <property type="entry name" value="GST_NTER"/>
    <property type="match status" value="1"/>
</dbReference>
<evidence type="ECO:0000259" key="1">
    <source>
        <dbReference type="PROSITE" id="PS50404"/>
    </source>
</evidence>
<dbReference type="EC" id="2.5.1.18" evidence="3"/>
<dbReference type="Proteomes" id="UP000059419">
    <property type="component" value="Chromosome 1"/>
</dbReference>